<evidence type="ECO:0000313" key="3">
    <source>
        <dbReference type="EMBL" id="KAK3339732.1"/>
    </source>
</evidence>
<dbReference type="Pfam" id="PF00112">
    <property type="entry name" value="Peptidase_C1"/>
    <property type="match status" value="1"/>
</dbReference>
<accession>A0AAJ0H5I9</accession>
<dbReference type="Gene3D" id="3.90.70.10">
    <property type="entry name" value="Cysteine proteinases"/>
    <property type="match status" value="1"/>
</dbReference>
<keyword evidence="4" id="KW-1185">Reference proteome</keyword>
<organism evidence="3 4">
    <name type="scientific">Lasiosphaeria hispida</name>
    <dbReference type="NCBI Taxonomy" id="260671"/>
    <lineage>
        <taxon>Eukaryota</taxon>
        <taxon>Fungi</taxon>
        <taxon>Dikarya</taxon>
        <taxon>Ascomycota</taxon>
        <taxon>Pezizomycotina</taxon>
        <taxon>Sordariomycetes</taxon>
        <taxon>Sordariomycetidae</taxon>
        <taxon>Sordariales</taxon>
        <taxon>Lasiosphaeriaceae</taxon>
        <taxon>Lasiosphaeria</taxon>
    </lineage>
</organism>
<sequence>MTPLWPWFLHLPPTLATPNARQILWPSPVPASPVPINWTALPPPPYLPPPSPLHPRSSTPSTLGRFFRALPATVDWRNRSGVAYITSVRDQGVCQSCWAFAVTALVEAMVRIEHGPWSRRSEADLRDGLGAACESLGNAQETLGFVAAGGRGVADWACEPYAATGRGYHAGCEDREGRATRVPGSQPLGVVEDQKRWLDVYGPLVATFYLYEDLRGWKPENGESVYQWDGAATHSGNHIALVVGYDDAREAWIIKNSWGPGWGQGGFVYFGYGNGNIENWTKYGLTNVNPDPWSRKRHQSGNMMQSGNGATHRDFELLLSPKEISTGFAHLSRDATVGQWSVVSQGVTGGDSDNTVTSLVGQPAIIGTSFNRNFHVVGVDGNNNIRHFEYSQLNRTWAQVSAITEKEINGFPGLVQSDDSSLVIVVKHSDGTLNEWRYVPAESAWRLIQPPIASGIAQSGPAVVQSNVGLDICHPEITSRGNLYVVATRADNTMQMFWRQHVSEYLWNPGEIFGSGIPTDTPPVMIQDYFNTANESSIGGFQLVLAVNGSVQHWWRDNSDILTLDPVLSSQGTWQLVDTVGTGVRHAWSLVQGGFGERMHMVTEGIDGSMSFWEWDGKWAVIETLPELSDKSWPKSKKVTGG</sequence>
<dbReference type="SUPFAM" id="SSF54001">
    <property type="entry name" value="Cysteine proteinases"/>
    <property type="match status" value="1"/>
</dbReference>
<dbReference type="InterPro" id="IPR000668">
    <property type="entry name" value="Peptidase_C1A_C"/>
</dbReference>
<comment type="caution">
    <text evidence="3">The sequence shown here is derived from an EMBL/GenBank/DDBJ whole genome shotgun (WGS) entry which is preliminary data.</text>
</comment>
<dbReference type="SUPFAM" id="SSF89372">
    <property type="entry name" value="Fucose-specific lectin"/>
    <property type="match status" value="1"/>
</dbReference>
<dbReference type="EMBL" id="JAUIQD010000009">
    <property type="protein sequence ID" value="KAK3339732.1"/>
    <property type="molecule type" value="Genomic_DNA"/>
</dbReference>
<evidence type="ECO:0000256" key="1">
    <source>
        <dbReference type="ARBA" id="ARBA00008455"/>
    </source>
</evidence>
<feature type="domain" description="Peptidase C1A papain C-terminal" evidence="2">
    <location>
        <begin position="70"/>
        <end position="285"/>
    </location>
</feature>
<dbReference type="GO" id="GO:0008234">
    <property type="term" value="F:cysteine-type peptidase activity"/>
    <property type="evidence" value="ECO:0007669"/>
    <property type="project" value="InterPro"/>
</dbReference>
<evidence type="ECO:0000313" key="4">
    <source>
        <dbReference type="Proteomes" id="UP001275084"/>
    </source>
</evidence>
<dbReference type="AlphaFoldDB" id="A0AAJ0H5I9"/>
<dbReference type="SMART" id="SM00645">
    <property type="entry name" value="Pept_C1"/>
    <property type="match status" value="1"/>
</dbReference>
<protein>
    <recommendedName>
        <fullName evidence="2">Peptidase C1A papain C-terminal domain-containing protein</fullName>
    </recommendedName>
</protein>
<evidence type="ECO:0000259" key="2">
    <source>
        <dbReference type="SMART" id="SM00645"/>
    </source>
</evidence>
<gene>
    <name evidence="3" type="ORF">B0T25DRAFT_523452</name>
</gene>
<dbReference type="GO" id="GO:0006508">
    <property type="term" value="P:proteolysis"/>
    <property type="evidence" value="ECO:0007669"/>
    <property type="project" value="InterPro"/>
</dbReference>
<comment type="similarity">
    <text evidence="1">Belongs to the peptidase C1 family.</text>
</comment>
<dbReference type="PANTHER" id="PTHR12411">
    <property type="entry name" value="CYSTEINE PROTEASE FAMILY C1-RELATED"/>
    <property type="match status" value="1"/>
</dbReference>
<dbReference type="InterPro" id="IPR038765">
    <property type="entry name" value="Papain-like_cys_pep_sf"/>
</dbReference>
<reference evidence="3" key="1">
    <citation type="journal article" date="2023" name="Mol. Phylogenet. Evol.">
        <title>Genome-scale phylogeny and comparative genomics of the fungal order Sordariales.</title>
        <authorList>
            <person name="Hensen N."/>
            <person name="Bonometti L."/>
            <person name="Westerberg I."/>
            <person name="Brannstrom I.O."/>
            <person name="Guillou S."/>
            <person name="Cros-Aarteil S."/>
            <person name="Calhoun S."/>
            <person name="Haridas S."/>
            <person name="Kuo A."/>
            <person name="Mondo S."/>
            <person name="Pangilinan J."/>
            <person name="Riley R."/>
            <person name="LaButti K."/>
            <person name="Andreopoulos B."/>
            <person name="Lipzen A."/>
            <person name="Chen C."/>
            <person name="Yan M."/>
            <person name="Daum C."/>
            <person name="Ng V."/>
            <person name="Clum A."/>
            <person name="Steindorff A."/>
            <person name="Ohm R.A."/>
            <person name="Martin F."/>
            <person name="Silar P."/>
            <person name="Natvig D.O."/>
            <person name="Lalanne C."/>
            <person name="Gautier V."/>
            <person name="Ament-Velasquez S.L."/>
            <person name="Kruys A."/>
            <person name="Hutchinson M.I."/>
            <person name="Powell A.J."/>
            <person name="Barry K."/>
            <person name="Miller A.N."/>
            <person name="Grigoriev I.V."/>
            <person name="Debuchy R."/>
            <person name="Gladieux P."/>
            <person name="Hiltunen Thoren M."/>
            <person name="Johannesson H."/>
        </authorList>
    </citation>
    <scope>NUCLEOTIDE SEQUENCE</scope>
    <source>
        <strain evidence="3">CBS 955.72</strain>
    </source>
</reference>
<dbReference type="InterPro" id="IPR013128">
    <property type="entry name" value="Peptidase_C1A"/>
</dbReference>
<proteinExistence type="inferred from homology"/>
<name>A0AAJ0H5I9_9PEZI</name>
<reference evidence="3" key="2">
    <citation type="submission" date="2023-06" db="EMBL/GenBank/DDBJ databases">
        <authorList>
            <consortium name="Lawrence Berkeley National Laboratory"/>
            <person name="Haridas S."/>
            <person name="Hensen N."/>
            <person name="Bonometti L."/>
            <person name="Westerberg I."/>
            <person name="Brannstrom I.O."/>
            <person name="Guillou S."/>
            <person name="Cros-Aarteil S."/>
            <person name="Calhoun S."/>
            <person name="Kuo A."/>
            <person name="Mondo S."/>
            <person name="Pangilinan J."/>
            <person name="Riley R."/>
            <person name="Labutti K."/>
            <person name="Andreopoulos B."/>
            <person name="Lipzen A."/>
            <person name="Chen C."/>
            <person name="Yanf M."/>
            <person name="Daum C."/>
            <person name="Ng V."/>
            <person name="Clum A."/>
            <person name="Steindorff A."/>
            <person name="Ohm R."/>
            <person name="Martin F."/>
            <person name="Silar P."/>
            <person name="Natvig D."/>
            <person name="Lalanne C."/>
            <person name="Gautier V."/>
            <person name="Ament-Velasquez S.L."/>
            <person name="Kruys A."/>
            <person name="Hutchinson M.I."/>
            <person name="Powell A.J."/>
            <person name="Barry K."/>
            <person name="Miller A.N."/>
            <person name="Grigoriev I.V."/>
            <person name="Debuchy R."/>
            <person name="Gladieux P."/>
            <person name="Thoren M.H."/>
            <person name="Johannesson H."/>
        </authorList>
    </citation>
    <scope>NUCLEOTIDE SEQUENCE</scope>
    <source>
        <strain evidence="3">CBS 955.72</strain>
    </source>
</reference>
<dbReference type="Proteomes" id="UP001275084">
    <property type="component" value="Unassembled WGS sequence"/>
</dbReference>